<evidence type="ECO:0000313" key="1">
    <source>
        <dbReference type="EMBL" id="BAM79890.1"/>
    </source>
</evidence>
<gene>
    <name evidence="1" type="ORF">CYME_CMH240C</name>
</gene>
<accession>M1V517</accession>
<dbReference type="Gramene" id="CMH240CT">
    <property type="protein sequence ID" value="CMH240CT"/>
    <property type="gene ID" value="CMH240C"/>
</dbReference>
<dbReference type="Proteomes" id="UP000007014">
    <property type="component" value="Chromosome 8"/>
</dbReference>
<evidence type="ECO:0000313" key="2">
    <source>
        <dbReference type="Proteomes" id="UP000007014"/>
    </source>
</evidence>
<dbReference type="GeneID" id="16993559"/>
<name>M1V517_CYAM1</name>
<dbReference type="EMBL" id="AP006490">
    <property type="protein sequence ID" value="BAM79890.1"/>
    <property type="molecule type" value="Genomic_DNA"/>
</dbReference>
<protein>
    <submittedName>
        <fullName evidence="1">Uncharacterized protein</fullName>
    </submittedName>
</protein>
<reference evidence="1 2" key="2">
    <citation type="journal article" date="2007" name="BMC Biol.">
        <title>A 100%-complete sequence reveals unusually simple genomic features in the hot-spring red alga Cyanidioschyzon merolae.</title>
        <authorList>
            <person name="Nozaki H."/>
            <person name="Takano H."/>
            <person name="Misumi O."/>
            <person name="Terasawa K."/>
            <person name="Matsuzaki M."/>
            <person name="Maruyama S."/>
            <person name="Nishida K."/>
            <person name="Yagisawa F."/>
            <person name="Yoshida Y."/>
            <person name="Fujiwara T."/>
            <person name="Takio S."/>
            <person name="Tamura K."/>
            <person name="Chung S.J."/>
            <person name="Nakamura S."/>
            <person name="Kuroiwa H."/>
            <person name="Tanaka K."/>
            <person name="Sato N."/>
            <person name="Kuroiwa T."/>
        </authorList>
    </citation>
    <scope>NUCLEOTIDE SEQUENCE [LARGE SCALE GENOMIC DNA]</scope>
    <source>
        <strain evidence="1 2">10D</strain>
    </source>
</reference>
<keyword evidence="2" id="KW-1185">Reference proteome</keyword>
<dbReference type="KEGG" id="cme:CYME_CMH240C"/>
<dbReference type="RefSeq" id="XP_005536176.1">
    <property type="nucleotide sequence ID" value="XM_005536119.1"/>
</dbReference>
<dbReference type="AlphaFoldDB" id="M1V517"/>
<sequence>MCSLDGLTGRCRTGGRGVCQGTGAFDAAGAGCARCVETSQVPGSCDWSGTLASRRFREMMTTKPIVCSLSAEVPMLRLVSYTPLTG</sequence>
<proteinExistence type="predicted"/>
<dbReference type="HOGENOM" id="CLU_2501138_0_0_1"/>
<organism evidence="1 2">
    <name type="scientific">Cyanidioschyzon merolae (strain NIES-3377 / 10D)</name>
    <name type="common">Unicellular red alga</name>
    <dbReference type="NCBI Taxonomy" id="280699"/>
    <lineage>
        <taxon>Eukaryota</taxon>
        <taxon>Rhodophyta</taxon>
        <taxon>Bangiophyceae</taxon>
        <taxon>Cyanidiales</taxon>
        <taxon>Cyanidiaceae</taxon>
        <taxon>Cyanidioschyzon</taxon>
    </lineage>
</organism>
<reference evidence="1 2" key="1">
    <citation type="journal article" date="2004" name="Nature">
        <title>Genome sequence of the ultrasmall unicellular red alga Cyanidioschyzon merolae 10D.</title>
        <authorList>
            <person name="Matsuzaki M."/>
            <person name="Misumi O."/>
            <person name="Shin-i T."/>
            <person name="Maruyama S."/>
            <person name="Takahara M."/>
            <person name="Miyagishima S."/>
            <person name="Mori T."/>
            <person name="Nishida K."/>
            <person name="Yagisawa F."/>
            <person name="Nishida K."/>
            <person name="Yoshida Y."/>
            <person name="Nishimura Y."/>
            <person name="Nakao S."/>
            <person name="Kobayashi T."/>
            <person name="Momoyama Y."/>
            <person name="Higashiyama T."/>
            <person name="Minoda A."/>
            <person name="Sano M."/>
            <person name="Nomoto H."/>
            <person name="Oishi K."/>
            <person name="Hayashi H."/>
            <person name="Ohta F."/>
            <person name="Nishizaka S."/>
            <person name="Haga S."/>
            <person name="Miura S."/>
            <person name="Morishita T."/>
            <person name="Kabeya Y."/>
            <person name="Terasawa K."/>
            <person name="Suzuki Y."/>
            <person name="Ishii Y."/>
            <person name="Asakawa S."/>
            <person name="Takano H."/>
            <person name="Ohta N."/>
            <person name="Kuroiwa H."/>
            <person name="Tanaka K."/>
            <person name="Shimizu N."/>
            <person name="Sugano S."/>
            <person name="Sato N."/>
            <person name="Nozaki H."/>
            <person name="Ogasawara N."/>
            <person name="Kohara Y."/>
            <person name="Kuroiwa T."/>
        </authorList>
    </citation>
    <scope>NUCLEOTIDE SEQUENCE [LARGE SCALE GENOMIC DNA]</scope>
    <source>
        <strain evidence="1 2">10D</strain>
    </source>
</reference>